<protein>
    <submittedName>
        <fullName evidence="1">Uncharacterized protein</fullName>
    </submittedName>
</protein>
<organism evidence="1 2">
    <name type="scientific">Pseudopedobacter saltans</name>
    <dbReference type="NCBI Taxonomy" id="151895"/>
    <lineage>
        <taxon>Bacteria</taxon>
        <taxon>Pseudomonadati</taxon>
        <taxon>Bacteroidota</taxon>
        <taxon>Sphingobacteriia</taxon>
        <taxon>Sphingobacteriales</taxon>
        <taxon>Sphingobacteriaceae</taxon>
        <taxon>Pseudopedobacter</taxon>
    </lineage>
</organism>
<name>A0A2W5E6W0_9SPHI</name>
<reference evidence="1 2" key="1">
    <citation type="submission" date="2017-11" db="EMBL/GenBank/DDBJ databases">
        <title>Infants hospitalized years apart are colonized by the same room-sourced microbial strains.</title>
        <authorList>
            <person name="Brooks B."/>
            <person name="Olm M.R."/>
            <person name="Firek B.A."/>
            <person name="Baker R."/>
            <person name="Thomas B.C."/>
            <person name="Morowitz M.J."/>
            <person name="Banfield J.F."/>
        </authorList>
    </citation>
    <scope>NUCLEOTIDE SEQUENCE [LARGE SCALE GENOMIC DNA]</scope>
    <source>
        <strain evidence="1">S2_009_000_R2_76</strain>
    </source>
</reference>
<proteinExistence type="predicted"/>
<dbReference type="EMBL" id="QFOI01000754">
    <property type="protein sequence ID" value="PZP38473.1"/>
    <property type="molecule type" value="Genomic_DNA"/>
</dbReference>
<sequence>MDNTDLQIVTTNFNQIKELKNQKFVLVSVEGLATAPKQEGLEMLRGFSTYRMRFHLQTKDYISCYLLYNHKLEKKGFEKIMLQLQELS</sequence>
<gene>
    <name evidence="1" type="ORF">DI598_20720</name>
</gene>
<evidence type="ECO:0000313" key="2">
    <source>
        <dbReference type="Proteomes" id="UP000249645"/>
    </source>
</evidence>
<feature type="non-terminal residue" evidence="1">
    <location>
        <position position="88"/>
    </location>
</feature>
<evidence type="ECO:0000313" key="1">
    <source>
        <dbReference type="EMBL" id="PZP38473.1"/>
    </source>
</evidence>
<comment type="caution">
    <text evidence="1">The sequence shown here is derived from an EMBL/GenBank/DDBJ whole genome shotgun (WGS) entry which is preliminary data.</text>
</comment>
<dbReference type="AlphaFoldDB" id="A0A2W5E6W0"/>
<accession>A0A2W5E6W0</accession>
<dbReference type="Proteomes" id="UP000249645">
    <property type="component" value="Unassembled WGS sequence"/>
</dbReference>